<name>A0A9W2YQL0_BIOGL</name>
<organism evidence="4 5">
    <name type="scientific">Biomphalaria glabrata</name>
    <name type="common">Bloodfluke planorb</name>
    <name type="synonym">Freshwater snail</name>
    <dbReference type="NCBI Taxonomy" id="6526"/>
    <lineage>
        <taxon>Eukaryota</taxon>
        <taxon>Metazoa</taxon>
        <taxon>Spiralia</taxon>
        <taxon>Lophotrochozoa</taxon>
        <taxon>Mollusca</taxon>
        <taxon>Gastropoda</taxon>
        <taxon>Heterobranchia</taxon>
        <taxon>Euthyneura</taxon>
        <taxon>Panpulmonata</taxon>
        <taxon>Hygrophila</taxon>
        <taxon>Lymnaeoidea</taxon>
        <taxon>Planorbidae</taxon>
        <taxon>Biomphalaria</taxon>
    </lineage>
</organism>
<feature type="chain" id="PRO_5040959146" evidence="2">
    <location>
        <begin position="20"/>
        <end position="657"/>
    </location>
</feature>
<evidence type="ECO:0000256" key="2">
    <source>
        <dbReference type="SAM" id="SignalP"/>
    </source>
</evidence>
<gene>
    <name evidence="5" type="primary">LOC129922516</name>
</gene>
<dbReference type="InterPro" id="IPR014716">
    <property type="entry name" value="Fibrinogen_a/b/g_C_1"/>
</dbReference>
<reference evidence="5" key="1">
    <citation type="submission" date="2025-08" db="UniProtKB">
        <authorList>
            <consortium name="RefSeq"/>
        </authorList>
    </citation>
    <scope>IDENTIFICATION</scope>
</reference>
<dbReference type="PANTHER" id="PTHR19143">
    <property type="entry name" value="FIBRINOGEN/TENASCIN/ANGIOPOEITIN"/>
    <property type="match status" value="1"/>
</dbReference>
<dbReference type="PANTHER" id="PTHR19143:SF458">
    <property type="entry name" value="FIBRINOGEN C-TERMINAL DOMAIN-CONTAINING PROTEIN-RELATED"/>
    <property type="match status" value="1"/>
</dbReference>
<dbReference type="SMART" id="SM00186">
    <property type="entry name" value="FBG"/>
    <property type="match status" value="1"/>
</dbReference>
<proteinExistence type="predicted"/>
<evidence type="ECO:0000259" key="3">
    <source>
        <dbReference type="PROSITE" id="PS51406"/>
    </source>
</evidence>
<dbReference type="RefSeq" id="XP_055865024.1">
    <property type="nucleotide sequence ID" value="XM_056009049.1"/>
</dbReference>
<dbReference type="GeneID" id="129922516"/>
<keyword evidence="1" id="KW-0175">Coiled coil</keyword>
<protein>
    <submittedName>
        <fullName evidence="5">Angiopoietin-2-like</fullName>
    </submittedName>
</protein>
<dbReference type="PROSITE" id="PS51406">
    <property type="entry name" value="FIBRINOGEN_C_2"/>
    <property type="match status" value="1"/>
</dbReference>
<dbReference type="OrthoDB" id="8698861at2759"/>
<keyword evidence="2" id="KW-0732">Signal</keyword>
<dbReference type="InterPro" id="IPR036056">
    <property type="entry name" value="Fibrinogen-like_C"/>
</dbReference>
<dbReference type="Gene3D" id="3.90.215.10">
    <property type="entry name" value="Gamma Fibrinogen, chain A, domain 1"/>
    <property type="match status" value="1"/>
</dbReference>
<dbReference type="InterPro" id="IPR002181">
    <property type="entry name" value="Fibrinogen_a/b/g_C_dom"/>
</dbReference>
<feature type="domain" description="Fibrinogen C-terminal" evidence="3">
    <location>
        <begin position="450"/>
        <end position="657"/>
    </location>
</feature>
<dbReference type="SUPFAM" id="SSF56496">
    <property type="entry name" value="Fibrinogen C-terminal domain-like"/>
    <property type="match status" value="1"/>
</dbReference>
<dbReference type="Pfam" id="PF00147">
    <property type="entry name" value="Fibrinogen_C"/>
    <property type="match status" value="1"/>
</dbReference>
<evidence type="ECO:0000313" key="5">
    <source>
        <dbReference type="RefSeq" id="XP_055865024.1"/>
    </source>
</evidence>
<keyword evidence="4" id="KW-1185">Reference proteome</keyword>
<evidence type="ECO:0000256" key="1">
    <source>
        <dbReference type="SAM" id="Coils"/>
    </source>
</evidence>
<dbReference type="Proteomes" id="UP001165740">
    <property type="component" value="Chromosome 13"/>
</dbReference>
<dbReference type="Gene3D" id="1.10.287.1490">
    <property type="match status" value="1"/>
</dbReference>
<dbReference type="InterPro" id="IPR050373">
    <property type="entry name" value="Fibrinogen_C-term_domain"/>
</dbReference>
<feature type="coiled-coil region" evidence="1">
    <location>
        <begin position="326"/>
        <end position="395"/>
    </location>
</feature>
<dbReference type="CDD" id="cd00087">
    <property type="entry name" value="FReD"/>
    <property type="match status" value="1"/>
</dbReference>
<accession>A0A9W2YQL0</accession>
<dbReference type="AlphaFoldDB" id="A0A9W2YQL0"/>
<evidence type="ECO:0000313" key="4">
    <source>
        <dbReference type="Proteomes" id="UP001165740"/>
    </source>
</evidence>
<dbReference type="GO" id="GO:0005615">
    <property type="term" value="C:extracellular space"/>
    <property type="evidence" value="ECO:0007669"/>
    <property type="project" value="TreeGrafter"/>
</dbReference>
<sequence length="657" mass="75845">MAFFLRLALWVSLIFMSSSELVIDVQPSVISPEITPQLVINCSITNNKVQHIKVIKSLTLSRYNETIREFEDLFTLNSSTLNLKKLHQLKFSQISFGNLYITLILQNPTQFDALVYRCNVTGDNADGTNISLFDKMAVEYENNSTALIEEIRRYKKNESFQCSLKKHEPSEVNQKSRFQFYGSSDIIQELIEPLTLKCSYKTLSQGHKETSTIQSLFILHETNGVIAYINKHQPVVTTIQGDNLKNVEGEIFDNESKDSYLQVTWHYLKHSESGNYFCETHVSHSDGRFDKMNEMLTITVQSPTLDDLVKVIQKVQRQAEVDKESVRENQRKLKTIKEDLDTKQQDIISLKEDMNTTKQYVKNNNKDLDAKQQDIISLKEDMNNTKQDIMSIKEDLDAKHQNSESIRENIDINKHNMTIFQENLTMTVANFSAALKEVEIQIHEVNRLLLYNFVPPTSCRSVTSTKARVFVTLASGLKVMCDTKTDGGGWIIFQRRINGKVDFYRDWKEYRDGFGDYNIGEFYLGNENIFNLTSTGQYDLRIDLKYINKLYFAQYENFKVLSETEKYQLQIGKYSGNAPDGLLDHKNMYFSTFDRDNDKLGINCAQLYSGAWWYNDCRPNTLNGKWGSKSAGNGLHWYGLTGSDSVTFSEMKLRERK</sequence>
<feature type="signal peptide" evidence="2">
    <location>
        <begin position="1"/>
        <end position="19"/>
    </location>
</feature>